<evidence type="ECO:0000313" key="3">
    <source>
        <dbReference type="Proteomes" id="UP001454036"/>
    </source>
</evidence>
<feature type="compositionally biased region" description="Polar residues" evidence="1">
    <location>
        <begin position="98"/>
        <end position="107"/>
    </location>
</feature>
<evidence type="ECO:0000256" key="1">
    <source>
        <dbReference type="SAM" id="MobiDB-lite"/>
    </source>
</evidence>
<dbReference type="EMBL" id="BAABME010005019">
    <property type="protein sequence ID" value="GAA0164354.1"/>
    <property type="molecule type" value="Genomic_DNA"/>
</dbReference>
<feature type="region of interest" description="Disordered" evidence="1">
    <location>
        <begin position="1"/>
        <end position="23"/>
    </location>
</feature>
<evidence type="ECO:0000313" key="2">
    <source>
        <dbReference type="EMBL" id="GAA0164354.1"/>
    </source>
</evidence>
<keyword evidence="3" id="KW-1185">Reference proteome</keyword>
<proteinExistence type="predicted"/>
<sequence length="107" mass="12474">MEDKNLLPKPHPMRGPSGNRDKNHYCAYHREHRHDTNECRTLKAEIEKLIKWGYLKEFVNKRGQEMNTRGRGYSPPREPNNDRQRRDRKSPPPPVTGRINTISGGSA</sequence>
<accession>A0AAV3QJZ5</accession>
<evidence type="ECO:0008006" key="4">
    <source>
        <dbReference type="Google" id="ProtNLM"/>
    </source>
</evidence>
<organism evidence="2 3">
    <name type="scientific">Lithospermum erythrorhizon</name>
    <name type="common">Purple gromwell</name>
    <name type="synonym">Lithospermum officinale var. erythrorhizon</name>
    <dbReference type="NCBI Taxonomy" id="34254"/>
    <lineage>
        <taxon>Eukaryota</taxon>
        <taxon>Viridiplantae</taxon>
        <taxon>Streptophyta</taxon>
        <taxon>Embryophyta</taxon>
        <taxon>Tracheophyta</taxon>
        <taxon>Spermatophyta</taxon>
        <taxon>Magnoliopsida</taxon>
        <taxon>eudicotyledons</taxon>
        <taxon>Gunneridae</taxon>
        <taxon>Pentapetalae</taxon>
        <taxon>asterids</taxon>
        <taxon>lamiids</taxon>
        <taxon>Boraginales</taxon>
        <taxon>Boraginaceae</taxon>
        <taxon>Boraginoideae</taxon>
        <taxon>Lithospermeae</taxon>
        <taxon>Lithospermum</taxon>
    </lineage>
</organism>
<dbReference type="AlphaFoldDB" id="A0AAV3QJZ5"/>
<protein>
    <recommendedName>
        <fullName evidence="4">Reverse transcriptase domain-containing protein</fullName>
    </recommendedName>
</protein>
<gene>
    <name evidence="2" type="ORF">LIER_20012</name>
</gene>
<reference evidence="2 3" key="1">
    <citation type="submission" date="2024-01" db="EMBL/GenBank/DDBJ databases">
        <title>The complete chloroplast genome sequence of Lithospermum erythrorhizon: insights into the phylogenetic relationship among Boraginaceae species and the maternal lineages of purple gromwells.</title>
        <authorList>
            <person name="Okada T."/>
            <person name="Watanabe K."/>
        </authorList>
    </citation>
    <scope>NUCLEOTIDE SEQUENCE [LARGE SCALE GENOMIC DNA]</scope>
</reference>
<name>A0AAV3QJZ5_LITER</name>
<comment type="caution">
    <text evidence="2">The sequence shown here is derived from an EMBL/GenBank/DDBJ whole genome shotgun (WGS) entry which is preliminary data.</text>
</comment>
<dbReference type="Proteomes" id="UP001454036">
    <property type="component" value="Unassembled WGS sequence"/>
</dbReference>
<feature type="region of interest" description="Disordered" evidence="1">
    <location>
        <begin position="63"/>
        <end position="107"/>
    </location>
</feature>